<comment type="caution">
    <text evidence="2">The sequence shown here is derived from an EMBL/GenBank/DDBJ whole genome shotgun (WGS) entry which is preliminary data.</text>
</comment>
<organism evidence="2 3">
    <name type="scientific">Tilletia horrida</name>
    <dbReference type="NCBI Taxonomy" id="155126"/>
    <lineage>
        <taxon>Eukaryota</taxon>
        <taxon>Fungi</taxon>
        <taxon>Dikarya</taxon>
        <taxon>Basidiomycota</taxon>
        <taxon>Ustilaginomycotina</taxon>
        <taxon>Exobasidiomycetes</taxon>
        <taxon>Tilletiales</taxon>
        <taxon>Tilletiaceae</taxon>
        <taxon>Tilletia</taxon>
    </lineage>
</organism>
<evidence type="ECO:0000313" key="2">
    <source>
        <dbReference type="EMBL" id="KAK0520026.1"/>
    </source>
</evidence>
<keyword evidence="3" id="KW-1185">Reference proteome</keyword>
<evidence type="ECO:0000256" key="1">
    <source>
        <dbReference type="SAM" id="MobiDB-lite"/>
    </source>
</evidence>
<reference evidence="2" key="1">
    <citation type="journal article" date="2023" name="PhytoFront">
        <title>Draft Genome Resources of Seven Strains of Tilletia horrida, Causal Agent of Kernel Smut of Rice.</title>
        <authorList>
            <person name="Khanal S."/>
            <person name="Antony Babu S."/>
            <person name="Zhou X.G."/>
        </authorList>
    </citation>
    <scope>NUCLEOTIDE SEQUENCE</scope>
    <source>
        <strain evidence="2">TX3</strain>
    </source>
</reference>
<dbReference type="AlphaFoldDB" id="A0AAN6G725"/>
<evidence type="ECO:0000313" key="3">
    <source>
        <dbReference type="Proteomes" id="UP001176521"/>
    </source>
</evidence>
<gene>
    <name evidence="2" type="ORF">OC842_007239</name>
</gene>
<name>A0AAN6G725_9BASI</name>
<proteinExistence type="predicted"/>
<sequence>MPTSITIEPIRGTANMAWKRAYEEEQEHLCILGELKKLGAQWLEPTLGGEFLPKAERPLFIKGVKGRYPGVTSDRTFDHDLLKAEFRRRAKRVVLSSTASKKRTADHFSAYRHGNNGEGSGTRR</sequence>
<feature type="region of interest" description="Disordered" evidence="1">
    <location>
        <begin position="95"/>
        <end position="124"/>
    </location>
</feature>
<protein>
    <submittedName>
        <fullName evidence="2">Uncharacterized protein</fullName>
    </submittedName>
</protein>
<dbReference type="EMBL" id="JAPDMQ010000860">
    <property type="protein sequence ID" value="KAK0520026.1"/>
    <property type="molecule type" value="Genomic_DNA"/>
</dbReference>
<accession>A0AAN6G725</accession>
<dbReference type="Proteomes" id="UP001176521">
    <property type="component" value="Unassembled WGS sequence"/>
</dbReference>